<dbReference type="Proteomes" id="UP000198406">
    <property type="component" value="Unassembled WGS sequence"/>
</dbReference>
<organism evidence="4 6">
    <name type="scientific">Fistulifera solaris</name>
    <name type="common">Oleaginous diatom</name>
    <dbReference type="NCBI Taxonomy" id="1519565"/>
    <lineage>
        <taxon>Eukaryota</taxon>
        <taxon>Sar</taxon>
        <taxon>Stramenopiles</taxon>
        <taxon>Ochrophyta</taxon>
        <taxon>Bacillariophyta</taxon>
        <taxon>Bacillariophyceae</taxon>
        <taxon>Bacillariophycidae</taxon>
        <taxon>Naviculales</taxon>
        <taxon>Naviculaceae</taxon>
        <taxon>Fistulifera</taxon>
    </lineage>
</organism>
<evidence type="ECO:0000313" key="6">
    <source>
        <dbReference type="Proteomes" id="UP000198406"/>
    </source>
</evidence>
<dbReference type="EMBL" id="BDSP01000118">
    <property type="protein sequence ID" value="GAX17572.1"/>
    <property type="molecule type" value="Genomic_DNA"/>
</dbReference>
<dbReference type="PANTHER" id="PTHR43080:SF29">
    <property type="entry name" value="OS02G0818000 PROTEIN"/>
    <property type="match status" value="1"/>
</dbReference>
<dbReference type="InterPro" id="IPR000644">
    <property type="entry name" value="CBS_dom"/>
</dbReference>
<proteinExistence type="predicted"/>
<keyword evidence="6" id="KW-1185">Reference proteome</keyword>
<keyword evidence="1 2" id="KW-0129">CBS domain</keyword>
<gene>
    <name evidence="5" type="ORF">FisN_18Hh223</name>
    <name evidence="4" type="ORF">FisN_18Lh223</name>
</gene>
<evidence type="ECO:0000256" key="1">
    <source>
        <dbReference type="ARBA" id="ARBA00023122"/>
    </source>
</evidence>
<dbReference type="Pfam" id="PF00571">
    <property type="entry name" value="CBS"/>
    <property type="match status" value="2"/>
</dbReference>
<evidence type="ECO:0000256" key="2">
    <source>
        <dbReference type="PROSITE-ProRule" id="PRU00703"/>
    </source>
</evidence>
<feature type="domain" description="CBS" evidence="3">
    <location>
        <begin position="7"/>
        <end position="65"/>
    </location>
</feature>
<dbReference type="InterPro" id="IPR051257">
    <property type="entry name" value="Diverse_CBS-Domain"/>
</dbReference>
<evidence type="ECO:0000313" key="4">
    <source>
        <dbReference type="EMBL" id="GAX17572.1"/>
    </source>
</evidence>
<sequence length="142" mass="15818">MHVTGFMTPATKVFSCFDDSPIDRALTLMLNEKISSVVVINRENQAVGIVTKTDLASSYHRGIDLQQPVSQIMSSELYTVRETDSRDTVADLFQKKHINHAVVLNNEGIFVGLVSSWDVAAECARDAKAWPWIRSDDGRIHA</sequence>
<protein>
    <recommendedName>
        <fullName evidence="3">CBS domain-containing protein</fullName>
    </recommendedName>
</protein>
<accession>A0A1Z5JUQ1</accession>
<reference evidence="4 6" key="1">
    <citation type="journal article" date="2015" name="Plant Cell">
        <title>Oil accumulation by the oleaginous diatom Fistulifera solaris as revealed by the genome and transcriptome.</title>
        <authorList>
            <person name="Tanaka T."/>
            <person name="Maeda Y."/>
            <person name="Veluchamy A."/>
            <person name="Tanaka M."/>
            <person name="Abida H."/>
            <person name="Marechal E."/>
            <person name="Bowler C."/>
            <person name="Muto M."/>
            <person name="Sunaga Y."/>
            <person name="Tanaka M."/>
            <person name="Yoshino T."/>
            <person name="Taniguchi T."/>
            <person name="Fukuda Y."/>
            <person name="Nemoto M."/>
            <person name="Matsumoto M."/>
            <person name="Wong P.S."/>
            <person name="Aburatani S."/>
            <person name="Fujibuchi W."/>
        </authorList>
    </citation>
    <scope>NUCLEOTIDE SEQUENCE [LARGE SCALE GENOMIC DNA]</scope>
    <source>
        <strain evidence="4 6">JPCC DA0580</strain>
    </source>
</reference>
<dbReference type="PROSITE" id="PS51371">
    <property type="entry name" value="CBS"/>
    <property type="match status" value="2"/>
</dbReference>
<dbReference type="Gene3D" id="3.10.580.10">
    <property type="entry name" value="CBS-domain"/>
    <property type="match status" value="1"/>
</dbReference>
<name>A0A1Z5JUQ1_FISSO</name>
<evidence type="ECO:0000313" key="5">
    <source>
        <dbReference type="EMBL" id="GAX18010.1"/>
    </source>
</evidence>
<evidence type="ECO:0000259" key="3">
    <source>
        <dbReference type="PROSITE" id="PS51371"/>
    </source>
</evidence>
<dbReference type="SMART" id="SM00116">
    <property type="entry name" value="CBS"/>
    <property type="match status" value="2"/>
</dbReference>
<dbReference type="SUPFAM" id="SSF54631">
    <property type="entry name" value="CBS-domain pair"/>
    <property type="match status" value="1"/>
</dbReference>
<dbReference type="AlphaFoldDB" id="A0A1Z5JUQ1"/>
<dbReference type="EMBL" id="BDSP01000123">
    <property type="protein sequence ID" value="GAX18010.1"/>
    <property type="molecule type" value="Genomic_DNA"/>
</dbReference>
<comment type="caution">
    <text evidence="4">The sequence shown here is derived from an EMBL/GenBank/DDBJ whole genome shotgun (WGS) entry which is preliminary data.</text>
</comment>
<feature type="domain" description="CBS" evidence="3">
    <location>
        <begin position="73"/>
        <end position="129"/>
    </location>
</feature>
<reference evidence="4" key="2">
    <citation type="submission" date="2017-06" db="EMBL/GenBank/DDBJ databases">
        <authorList>
            <person name="Kim H.J."/>
            <person name="Triplett B.A."/>
        </authorList>
    </citation>
    <scope>NUCLEOTIDE SEQUENCE</scope>
    <source>
        <strain evidence="4">JPCC DA0580</strain>
    </source>
</reference>
<dbReference type="InParanoid" id="A0A1Z5JUQ1"/>
<dbReference type="InterPro" id="IPR046342">
    <property type="entry name" value="CBS_dom_sf"/>
</dbReference>
<dbReference type="PANTHER" id="PTHR43080">
    <property type="entry name" value="CBS DOMAIN-CONTAINING PROTEIN CBSX3, MITOCHONDRIAL"/>
    <property type="match status" value="1"/>
</dbReference>
<dbReference type="OrthoDB" id="418595at2759"/>